<sequence>MNDDQAGTGATTAVLVDTLLDLEVDVDQVLQMTTDEKVAAVSAAAARGDLSQAKVESLRGFGIPI</sequence>
<keyword evidence="2" id="KW-1185">Reference proteome</keyword>
<comment type="caution">
    <text evidence="1">The sequence shown here is derived from an EMBL/GenBank/DDBJ whole genome shotgun (WGS) entry which is preliminary data.</text>
</comment>
<gene>
    <name evidence="1" type="ORF">OJ962_15435</name>
</gene>
<dbReference type="RefSeq" id="WP_202953388.1">
    <property type="nucleotide sequence ID" value="NZ_JAPCID010000019.1"/>
</dbReference>
<name>A0ABT4RKT6_9ACTN</name>
<dbReference type="EMBL" id="JAPCID010000019">
    <property type="protein sequence ID" value="MDA0138895.1"/>
    <property type="molecule type" value="Genomic_DNA"/>
</dbReference>
<reference evidence="1" key="1">
    <citation type="submission" date="2022-10" db="EMBL/GenBank/DDBJ databases">
        <title>The WGS of Solirubrobacter sp. CPCC 204708.</title>
        <authorList>
            <person name="Jiang Z."/>
        </authorList>
    </citation>
    <scope>NUCLEOTIDE SEQUENCE</scope>
    <source>
        <strain evidence="1">CPCC 204708</strain>
    </source>
</reference>
<evidence type="ECO:0000313" key="1">
    <source>
        <dbReference type="EMBL" id="MDA0138895.1"/>
    </source>
</evidence>
<proteinExistence type="predicted"/>
<evidence type="ECO:0000313" key="2">
    <source>
        <dbReference type="Proteomes" id="UP001147700"/>
    </source>
</evidence>
<accession>A0ABT4RKT6</accession>
<organism evidence="1 2">
    <name type="scientific">Solirubrobacter deserti</name>
    <dbReference type="NCBI Taxonomy" id="2282478"/>
    <lineage>
        <taxon>Bacteria</taxon>
        <taxon>Bacillati</taxon>
        <taxon>Actinomycetota</taxon>
        <taxon>Thermoleophilia</taxon>
        <taxon>Solirubrobacterales</taxon>
        <taxon>Solirubrobacteraceae</taxon>
        <taxon>Solirubrobacter</taxon>
    </lineage>
</organism>
<protein>
    <submittedName>
        <fullName evidence="1">Uncharacterized protein</fullName>
    </submittedName>
</protein>
<dbReference type="Proteomes" id="UP001147700">
    <property type="component" value="Unassembled WGS sequence"/>
</dbReference>